<dbReference type="Proteomes" id="UP001605036">
    <property type="component" value="Unassembled WGS sequence"/>
</dbReference>
<reference evidence="1 2" key="1">
    <citation type="submission" date="2024-09" db="EMBL/GenBank/DDBJ databases">
        <title>Chromosome-scale assembly of Riccia fluitans.</title>
        <authorList>
            <person name="Paukszto L."/>
            <person name="Sawicki J."/>
            <person name="Karawczyk K."/>
            <person name="Piernik-Szablinska J."/>
            <person name="Szczecinska M."/>
            <person name="Mazdziarz M."/>
        </authorList>
    </citation>
    <scope>NUCLEOTIDE SEQUENCE [LARGE SCALE GENOMIC DNA]</scope>
    <source>
        <strain evidence="1">Rf_01</strain>
        <tissue evidence="1">Aerial parts of the thallus</tissue>
    </source>
</reference>
<gene>
    <name evidence="1" type="ORF">R1flu_004302</name>
</gene>
<evidence type="ECO:0000313" key="1">
    <source>
        <dbReference type="EMBL" id="KAL2632823.1"/>
    </source>
</evidence>
<accession>A0ABD1YPW5</accession>
<organism evidence="1 2">
    <name type="scientific">Riccia fluitans</name>
    <dbReference type="NCBI Taxonomy" id="41844"/>
    <lineage>
        <taxon>Eukaryota</taxon>
        <taxon>Viridiplantae</taxon>
        <taxon>Streptophyta</taxon>
        <taxon>Embryophyta</taxon>
        <taxon>Marchantiophyta</taxon>
        <taxon>Marchantiopsida</taxon>
        <taxon>Marchantiidae</taxon>
        <taxon>Marchantiales</taxon>
        <taxon>Ricciaceae</taxon>
        <taxon>Riccia</taxon>
    </lineage>
</organism>
<proteinExistence type="predicted"/>
<dbReference type="EMBL" id="JBHFFA010000003">
    <property type="protein sequence ID" value="KAL2632823.1"/>
    <property type="molecule type" value="Genomic_DNA"/>
</dbReference>
<sequence>MKGKVQFTELQLLKLVKGDKQLSKSGVLLEQVEGNPDFILFCQILNSLLALVMPEHFQHNQLAFYHYAWLAISDPTSPVWRDDVEKIVTRQVKGLGVCNKPTCLGPYLAHFNKLHNKKMEG</sequence>
<dbReference type="AlphaFoldDB" id="A0ABD1YPW5"/>
<comment type="caution">
    <text evidence="1">The sequence shown here is derived from an EMBL/GenBank/DDBJ whole genome shotgun (WGS) entry which is preliminary data.</text>
</comment>
<keyword evidence="2" id="KW-1185">Reference proteome</keyword>
<protein>
    <submittedName>
        <fullName evidence="1">Uncharacterized protein</fullName>
    </submittedName>
</protein>
<evidence type="ECO:0000313" key="2">
    <source>
        <dbReference type="Proteomes" id="UP001605036"/>
    </source>
</evidence>
<name>A0ABD1YPW5_9MARC</name>